<dbReference type="EMBL" id="CP033926">
    <property type="protein sequence ID" value="AZB00692.1"/>
    <property type="molecule type" value="Genomic_DNA"/>
</dbReference>
<dbReference type="HAMAP" id="MF_00321">
    <property type="entry name" value="GTPase_EngB"/>
    <property type="match status" value="1"/>
</dbReference>
<evidence type="ECO:0000256" key="5">
    <source>
        <dbReference type="ARBA" id="ARBA00022741"/>
    </source>
</evidence>
<evidence type="ECO:0000256" key="2">
    <source>
        <dbReference type="ARBA" id="ARBA00009638"/>
    </source>
</evidence>
<name>A0A1N7I6P0_9FLAO</name>
<evidence type="ECO:0000313" key="13">
    <source>
        <dbReference type="EMBL" id="SIS32753.1"/>
    </source>
</evidence>
<dbReference type="InterPro" id="IPR006073">
    <property type="entry name" value="GTP-bd"/>
</dbReference>
<organism evidence="13 14">
    <name type="scientific">Chryseobacterium joostei</name>
    <dbReference type="NCBI Taxonomy" id="112234"/>
    <lineage>
        <taxon>Bacteria</taxon>
        <taxon>Pseudomonadati</taxon>
        <taxon>Bacteroidota</taxon>
        <taxon>Flavobacteriia</taxon>
        <taxon>Flavobacteriales</taxon>
        <taxon>Weeksellaceae</taxon>
        <taxon>Chryseobacterium group</taxon>
        <taxon>Chryseobacterium</taxon>
    </lineage>
</organism>
<proteinExistence type="inferred from homology"/>
<evidence type="ECO:0000256" key="3">
    <source>
        <dbReference type="ARBA" id="ARBA00022618"/>
    </source>
</evidence>
<dbReference type="STRING" id="112234.SAMN05421768_10330"/>
<keyword evidence="8 10" id="KW-0717">Septation</keyword>
<evidence type="ECO:0000256" key="1">
    <source>
        <dbReference type="ARBA" id="ARBA00001946"/>
    </source>
</evidence>
<reference evidence="12 15" key="2">
    <citation type="submission" date="2018-11" db="EMBL/GenBank/DDBJ databases">
        <title>Proposal to divide the Flavobacteriaceae and reorganize its genera based on Amino Acid Identity values calculated from whole genome sequences.</title>
        <authorList>
            <person name="Nicholson A.C."/>
            <person name="Gulvik C.A."/>
            <person name="Whitney A.M."/>
            <person name="Humrighouse B.W."/>
            <person name="Bell M."/>
            <person name="Holmes B."/>
            <person name="Steigerwalt A.G."/>
            <person name="Villarma A."/>
            <person name="Sheth M."/>
            <person name="Batra D."/>
            <person name="Pryor J."/>
            <person name="Bernardet J.-F."/>
            <person name="Hugo C."/>
            <person name="Kampfer P."/>
            <person name="Newman J."/>
            <person name="McQuiston J.R."/>
        </authorList>
    </citation>
    <scope>NUCLEOTIDE SEQUENCE [LARGE SCALE GENOMIC DNA]</scope>
    <source>
        <strain evidence="12 15">DSM 16927</strain>
    </source>
</reference>
<evidence type="ECO:0000256" key="9">
    <source>
        <dbReference type="ARBA" id="ARBA00023306"/>
    </source>
</evidence>
<dbReference type="FunFam" id="3.40.50.300:FF:000098">
    <property type="entry name" value="Probable GTP-binding protein EngB"/>
    <property type="match status" value="1"/>
</dbReference>
<evidence type="ECO:0000256" key="6">
    <source>
        <dbReference type="ARBA" id="ARBA00022842"/>
    </source>
</evidence>
<evidence type="ECO:0000256" key="8">
    <source>
        <dbReference type="ARBA" id="ARBA00023210"/>
    </source>
</evidence>
<dbReference type="RefSeq" id="WP_076352795.1">
    <property type="nucleotide sequence ID" value="NZ_CP033926.1"/>
</dbReference>
<dbReference type="PANTHER" id="PTHR11649:SF13">
    <property type="entry name" value="ENGB-TYPE G DOMAIN-CONTAINING PROTEIN"/>
    <property type="match status" value="1"/>
</dbReference>
<dbReference type="NCBIfam" id="TIGR03598">
    <property type="entry name" value="GTPase_YsxC"/>
    <property type="match status" value="1"/>
</dbReference>
<accession>A0A1N7I6P0</accession>
<reference evidence="13 14" key="1">
    <citation type="submission" date="2017-01" db="EMBL/GenBank/DDBJ databases">
        <authorList>
            <person name="Mah S.A."/>
            <person name="Swanson W.J."/>
            <person name="Moy G.W."/>
            <person name="Vacquier V.D."/>
        </authorList>
    </citation>
    <scope>NUCLEOTIDE SEQUENCE [LARGE SCALE GENOMIC DNA]</scope>
    <source>
        <strain evidence="13 14">DSM 16927</strain>
    </source>
</reference>
<evidence type="ECO:0000256" key="10">
    <source>
        <dbReference type="HAMAP-Rule" id="MF_00321"/>
    </source>
</evidence>
<evidence type="ECO:0000256" key="4">
    <source>
        <dbReference type="ARBA" id="ARBA00022723"/>
    </source>
</evidence>
<gene>
    <name evidence="10" type="primary">engB</name>
    <name evidence="12" type="ORF">EG359_14205</name>
    <name evidence="13" type="ORF">SAMN05421768_10330</name>
</gene>
<dbReference type="GO" id="GO:0005525">
    <property type="term" value="F:GTP binding"/>
    <property type="evidence" value="ECO:0007669"/>
    <property type="project" value="UniProtKB-UniRule"/>
</dbReference>
<evidence type="ECO:0000256" key="7">
    <source>
        <dbReference type="ARBA" id="ARBA00023134"/>
    </source>
</evidence>
<dbReference type="PANTHER" id="PTHR11649">
    <property type="entry name" value="MSS1/TRME-RELATED GTP-BINDING PROTEIN"/>
    <property type="match status" value="1"/>
</dbReference>
<keyword evidence="4" id="KW-0479">Metal-binding</keyword>
<dbReference type="EMBL" id="FTNZ01000003">
    <property type="protein sequence ID" value="SIS32753.1"/>
    <property type="molecule type" value="Genomic_DNA"/>
</dbReference>
<dbReference type="OrthoDB" id="9804921at2"/>
<keyword evidence="15" id="KW-1185">Reference proteome</keyword>
<dbReference type="CDD" id="cd01876">
    <property type="entry name" value="YihA_EngB"/>
    <property type="match status" value="1"/>
</dbReference>
<comment type="similarity">
    <text evidence="2 10">Belongs to the TRAFAC class TrmE-Era-EngA-EngB-Septin-like GTPase superfamily. EngB GTPase family.</text>
</comment>
<dbReference type="AlphaFoldDB" id="A0A1N7I6P0"/>
<keyword evidence="3 10" id="KW-0132">Cell division</keyword>
<dbReference type="Proteomes" id="UP000186106">
    <property type="component" value="Unassembled WGS sequence"/>
</dbReference>
<comment type="function">
    <text evidence="10">Necessary for normal cell division and for the maintenance of normal septation.</text>
</comment>
<dbReference type="InterPro" id="IPR030393">
    <property type="entry name" value="G_ENGB_dom"/>
</dbReference>
<keyword evidence="7 10" id="KW-0342">GTP-binding</keyword>
<dbReference type="KEGG" id="cjt:EG359_14205"/>
<keyword evidence="6" id="KW-0460">Magnesium</keyword>
<dbReference type="GO" id="GO:0046872">
    <property type="term" value="F:metal ion binding"/>
    <property type="evidence" value="ECO:0007669"/>
    <property type="project" value="UniProtKB-KW"/>
</dbReference>
<evidence type="ECO:0000313" key="14">
    <source>
        <dbReference type="Proteomes" id="UP000186106"/>
    </source>
</evidence>
<comment type="cofactor">
    <cofactor evidence="1">
        <name>Mg(2+)</name>
        <dbReference type="ChEBI" id="CHEBI:18420"/>
    </cofactor>
</comment>
<protein>
    <recommendedName>
        <fullName evidence="10">Probable GTP-binding protein EngB</fullName>
    </recommendedName>
</protein>
<dbReference type="GO" id="GO:0000917">
    <property type="term" value="P:division septum assembly"/>
    <property type="evidence" value="ECO:0007669"/>
    <property type="project" value="UniProtKB-KW"/>
</dbReference>
<feature type="domain" description="EngB-type G" evidence="11">
    <location>
        <begin position="22"/>
        <end position="197"/>
    </location>
</feature>
<evidence type="ECO:0000313" key="12">
    <source>
        <dbReference type="EMBL" id="AZB00692.1"/>
    </source>
</evidence>
<sequence length="208" mass="23883">MVIKTATFVKSSGKWQDCPEPTMPEYAFIGRSNVGKSSLINAMMNHKDLAKTSGTPGKTQLINHFLVNENWYLTDLPGYGYAKVSKSIRKDFEKLITNYILNRRNLVNLFVLVDSRHNPQKIDLEFIQWCGESGVPFSIVFTKSDKLKPSEIIKNFENYKTELHKTWEDLPELYITSAEKKTGGDEILNFIEKTNDFLTQNSVSFDEQ</sequence>
<keyword evidence="5 10" id="KW-0547">Nucleotide-binding</keyword>
<dbReference type="Pfam" id="PF01926">
    <property type="entry name" value="MMR_HSR1"/>
    <property type="match status" value="1"/>
</dbReference>
<evidence type="ECO:0000259" key="11">
    <source>
        <dbReference type="PROSITE" id="PS51706"/>
    </source>
</evidence>
<dbReference type="InterPro" id="IPR027417">
    <property type="entry name" value="P-loop_NTPase"/>
</dbReference>
<dbReference type="InterPro" id="IPR019987">
    <property type="entry name" value="GTP-bd_ribosome_bio_YsxC"/>
</dbReference>
<dbReference type="PROSITE" id="PS51706">
    <property type="entry name" value="G_ENGB"/>
    <property type="match status" value="1"/>
</dbReference>
<evidence type="ECO:0000313" key="15">
    <source>
        <dbReference type="Proteomes" id="UP000279541"/>
    </source>
</evidence>
<dbReference type="Gene3D" id="3.40.50.300">
    <property type="entry name" value="P-loop containing nucleotide triphosphate hydrolases"/>
    <property type="match status" value="1"/>
</dbReference>
<keyword evidence="9 10" id="KW-0131">Cell cycle</keyword>
<dbReference type="SUPFAM" id="SSF52540">
    <property type="entry name" value="P-loop containing nucleoside triphosphate hydrolases"/>
    <property type="match status" value="1"/>
</dbReference>
<dbReference type="Proteomes" id="UP000279541">
    <property type="component" value="Chromosome"/>
</dbReference>